<comment type="catalytic activity">
    <reaction evidence="5">
        <text>dimethylallyl phosphate + FMNH2 = prenylated FMNH2 + phosphate</text>
        <dbReference type="Rhea" id="RHEA:37743"/>
        <dbReference type="ChEBI" id="CHEBI:43474"/>
        <dbReference type="ChEBI" id="CHEBI:57618"/>
        <dbReference type="ChEBI" id="CHEBI:87467"/>
        <dbReference type="ChEBI" id="CHEBI:88052"/>
        <dbReference type="EC" id="2.5.1.129"/>
    </reaction>
</comment>
<dbReference type="Gene3D" id="3.40.50.1950">
    <property type="entry name" value="Flavin prenyltransferase-like"/>
    <property type="match status" value="1"/>
</dbReference>
<dbReference type="HAMAP" id="MF_01984">
    <property type="entry name" value="ubiX_pad"/>
    <property type="match status" value="1"/>
</dbReference>
<comment type="caution">
    <text evidence="7">The sequence shown here is derived from an EMBL/GenBank/DDBJ whole genome shotgun (WGS) entry which is preliminary data.</text>
</comment>
<keyword evidence="4 5" id="KW-0808">Transferase</keyword>
<dbReference type="EC" id="2.5.1.129" evidence="5"/>
<dbReference type="NCBIfam" id="NF004685">
    <property type="entry name" value="PRK06029.1"/>
    <property type="match status" value="1"/>
</dbReference>
<dbReference type="InterPro" id="IPR003382">
    <property type="entry name" value="Flavoprotein"/>
</dbReference>
<feature type="binding site" evidence="5">
    <location>
        <position position="125"/>
    </location>
    <ligand>
        <name>FMN</name>
        <dbReference type="ChEBI" id="CHEBI:58210"/>
    </ligand>
</feature>
<feature type="binding site" evidence="5">
    <location>
        <position position="155"/>
    </location>
    <ligand>
        <name>dimethylallyl phosphate</name>
        <dbReference type="ChEBI" id="CHEBI:88052"/>
    </ligand>
</feature>
<comment type="caution">
    <text evidence="5">Lacks conserved residue(s) required for the propagation of feature annotation.</text>
</comment>
<sequence length="193" mass="21294">MMKSRKIIIAITGASGYQYGVIALKLLKQHNIETHLILSKTSELTRSMETEYTLSEVKALATHVNNVNNLASCLSSGSYRSLGMLIVPCSMKTLAEIANGIANNLISRTADVMLKERKPLVLLARETPLSLVHIENMRKVTLAGGIIMPPVPSLYIKPQSIEELLEYTIIRALDLIGVNFNSSKRWKGNDMIG</sequence>
<dbReference type="Pfam" id="PF02441">
    <property type="entry name" value="Flavoprotein"/>
    <property type="match status" value="1"/>
</dbReference>
<evidence type="ECO:0000256" key="3">
    <source>
        <dbReference type="ARBA" id="ARBA00022643"/>
    </source>
</evidence>
<feature type="binding site" evidence="5">
    <location>
        <begin position="90"/>
        <end position="93"/>
    </location>
    <ligand>
        <name>FMN</name>
        <dbReference type="ChEBI" id="CHEBI:58210"/>
    </ligand>
</feature>
<evidence type="ECO:0000259" key="6">
    <source>
        <dbReference type="Pfam" id="PF02441"/>
    </source>
</evidence>
<dbReference type="SUPFAM" id="SSF52507">
    <property type="entry name" value="Homo-oligomeric flavin-containing Cys decarboxylases, HFCD"/>
    <property type="match status" value="1"/>
</dbReference>
<keyword evidence="2 5" id="KW-0285">Flavoprotein</keyword>
<protein>
    <recommendedName>
        <fullName evidence="5">Flavin prenyltransferase UbiX</fullName>
        <ecNumber evidence="5">2.5.1.129</ecNumber>
    </recommendedName>
</protein>
<dbReference type="InterPro" id="IPR036551">
    <property type="entry name" value="Flavin_trans-like"/>
</dbReference>
<feature type="binding site" evidence="5">
    <location>
        <position position="171"/>
    </location>
    <ligand>
        <name>dimethylallyl phosphate</name>
        <dbReference type="ChEBI" id="CHEBI:88052"/>
    </ligand>
</feature>
<evidence type="ECO:0000313" key="8">
    <source>
        <dbReference type="Proteomes" id="UP001628164"/>
    </source>
</evidence>
<organism evidence="7 8">
    <name type="scientific">Francisella sciaenopsi</name>
    <dbReference type="NCBI Taxonomy" id="3055034"/>
    <lineage>
        <taxon>Bacteria</taxon>
        <taxon>Pseudomonadati</taxon>
        <taxon>Pseudomonadota</taxon>
        <taxon>Gammaproteobacteria</taxon>
        <taxon>Thiotrichales</taxon>
        <taxon>Francisellaceae</taxon>
        <taxon>Francisella</taxon>
    </lineage>
</organism>
<reference evidence="7 8" key="1">
    <citation type="journal article" date="2024" name="Dis. Aquat. Organ.">
        <title>Francisella sciaenopsi sp. nov. isolated from diseased red drum Sciaenops ocellatus in Florida, USA.</title>
        <authorList>
            <person name="Kawahara M."/>
            <person name="Cody T.T."/>
            <person name="Yanong R.P.E."/>
            <person name="Henderson E."/>
            <person name="Yazdi Z."/>
            <person name="Soto E."/>
        </authorList>
    </citation>
    <scope>NUCLEOTIDE SEQUENCE [LARGE SCALE GENOMIC DNA]</scope>
    <source>
        <strain evidence="7 8">R22-20-7</strain>
    </source>
</reference>
<proteinExistence type="inferred from homology"/>
<dbReference type="NCBIfam" id="TIGR00421">
    <property type="entry name" value="ubiX_pad"/>
    <property type="match status" value="1"/>
</dbReference>
<comment type="function">
    <text evidence="5">Flavin prenyltransferase that catalyzes the synthesis of the prenylated FMN cofactor (prenyl-FMN) for 4-hydroxy-3-polyprenylbenzoic acid decarboxylase UbiD. The prenyltransferase is metal-independent and links a dimethylallyl moiety from dimethylallyl monophosphate (DMAP) to the flavin N5 and C6 atoms of FMN.</text>
</comment>
<evidence type="ECO:0000256" key="4">
    <source>
        <dbReference type="ARBA" id="ARBA00022679"/>
    </source>
</evidence>
<comment type="similarity">
    <text evidence="5">Belongs to the UbiX/PAD1 family.</text>
</comment>
<evidence type="ECO:0000313" key="7">
    <source>
        <dbReference type="EMBL" id="GMN88874.1"/>
    </source>
</evidence>
<feature type="binding site" evidence="5">
    <location>
        <position position="39"/>
    </location>
    <ligand>
        <name>FMN</name>
        <dbReference type="ChEBI" id="CHEBI:58210"/>
    </ligand>
</feature>
<evidence type="ECO:0000256" key="5">
    <source>
        <dbReference type="HAMAP-Rule" id="MF_01984"/>
    </source>
</evidence>
<name>A0ABQ6PD17_9GAMM</name>
<evidence type="ECO:0000256" key="1">
    <source>
        <dbReference type="ARBA" id="ARBA00022602"/>
    </source>
</evidence>
<keyword evidence="1 5" id="KW-0637">Prenyltransferase</keyword>
<accession>A0ABQ6PD17</accession>
<keyword evidence="3 5" id="KW-0288">FMN</keyword>
<dbReference type="Proteomes" id="UP001628164">
    <property type="component" value="Unassembled WGS sequence"/>
</dbReference>
<feature type="binding site" evidence="5">
    <location>
        <begin position="13"/>
        <end position="15"/>
    </location>
    <ligand>
        <name>FMN</name>
        <dbReference type="ChEBI" id="CHEBI:58210"/>
    </ligand>
</feature>
<dbReference type="PANTHER" id="PTHR43374:SF1">
    <property type="entry name" value="FLAVIN PRENYLTRANSFERASE PAD1, MITOCHONDRIAL"/>
    <property type="match status" value="1"/>
</dbReference>
<dbReference type="EMBL" id="BTHG01000001">
    <property type="protein sequence ID" value="GMN88874.1"/>
    <property type="molecule type" value="Genomic_DNA"/>
</dbReference>
<feature type="domain" description="Flavoprotein" evidence="6">
    <location>
        <begin position="6"/>
        <end position="166"/>
    </location>
</feature>
<evidence type="ECO:0000256" key="2">
    <source>
        <dbReference type="ARBA" id="ARBA00022630"/>
    </source>
</evidence>
<dbReference type="PANTHER" id="PTHR43374">
    <property type="entry name" value="FLAVIN PRENYLTRANSFERASE"/>
    <property type="match status" value="1"/>
</dbReference>
<dbReference type="InterPro" id="IPR004507">
    <property type="entry name" value="UbiX-like"/>
</dbReference>
<gene>
    <name evidence="5" type="primary">ubiX</name>
    <name evidence="7" type="ORF">fsci_03600</name>
</gene>
<keyword evidence="8" id="KW-1185">Reference proteome</keyword>